<organism evidence="1 2">
    <name type="scientific">Anisodus tanguticus</name>
    <dbReference type="NCBI Taxonomy" id="243964"/>
    <lineage>
        <taxon>Eukaryota</taxon>
        <taxon>Viridiplantae</taxon>
        <taxon>Streptophyta</taxon>
        <taxon>Embryophyta</taxon>
        <taxon>Tracheophyta</taxon>
        <taxon>Spermatophyta</taxon>
        <taxon>Magnoliopsida</taxon>
        <taxon>eudicotyledons</taxon>
        <taxon>Gunneridae</taxon>
        <taxon>Pentapetalae</taxon>
        <taxon>asterids</taxon>
        <taxon>lamiids</taxon>
        <taxon>Solanales</taxon>
        <taxon>Solanaceae</taxon>
        <taxon>Solanoideae</taxon>
        <taxon>Hyoscyameae</taxon>
        <taxon>Anisodus</taxon>
    </lineage>
</organism>
<evidence type="ECO:0000313" key="2">
    <source>
        <dbReference type="Proteomes" id="UP001291623"/>
    </source>
</evidence>
<protein>
    <submittedName>
        <fullName evidence="1">Uncharacterized protein</fullName>
    </submittedName>
</protein>
<sequence>MKKEKEEKQSVLDIIYMYRTASKVIRCWANNAADQLEDDIDDINLDSWRKEQGTKNDDHLTPAERKYLKQWEKINIKRPPR</sequence>
<keyword evidence="2" id="KW-1185">Reference proteome</keyword>
<dbReference type="EMBL" id="JAVYJV010000020">
    <property type="protein sequence ID" value="KAK4343558.1"/>
    <property type="molecule type" value="Genomic_DNA"/>
</dbReference>
<evidence type="ECO:0000313" key="1">
    <source>
        <dbReference type="EMBL" id="KAK4343558.1"/>
    </source>
</evidence>
<reference evidence="1" key="1">
    <citation type="submission" date="2023-12" db="EMBL/GenBank/DDBJ databases">
        <title>Genome assembly of Anisodus tanguticus.</title>
        <authorList>
            <person name="Wang Y.-J."/>
        </authorList>
    </citation>
    <scope>NUCLEOTIDE SEQUENCE</scope>
    <source>
        <strain evidence="1">KB-2021</strain>
        <tissue evidence="1">Leaf</tissue>
    </source>
</reference>
<name>A0AAE1R1W5_9SOLA</name>
<comment type="caution">
    <text evidence="1">The sequence shown here is derived from an EMBL/GenBank/DDBJ whole genome shotgun (WGS) entry which is preliminary data.</text>
</comment>
<proteinExistence type="predicted"/>
<accession>A0AAE1R1W5</accession>
<gene>
    <name evidence="1" type="ORF">RND71_036652</name>
</gene>
<dbReference type="Proteomes" id="UP001291623">
    <property type="component" value="Unassembled WGS sequence"/>
</dbReference>
<dbReference type="AlphaFoldDB" id="A0AAE1R1W5"/>